<dbReference type="AlphaFoldDB" id="A0AA36J707"/>
<keyword evidence="3" id="KW-1185">Reference proteome</keyword>
<name>A0AA36J707_9DINO</name>
<gene>
    <name evidence="2" type="ORF">EVOR1521_LOCUS23180</name>
</gene>
<organism evidence="2 3">
    <name type="scientific">Effrenium voratum</name>
    <dbReference type="NCBI Taxonomy" id="2562239"/>
    <lineage>
        <taxon>Eukaryota</taxon>
        <taxon>Sar</taxon>
        <taxon>Alveolata</taxon>
        <taxon>Dinophyceae</taxon>
        <taxon>Suessiales</taxon>
        <taxon>Symbiodiniaceae</taxon>
        <taxon>Effrenium</taxon>
    </lineage>
</organism>
<feature type="region of interest" description="Disordered" evidence="1">
    <location>
        <begin position="29"/>
        <end position="56"/>
    </location>
</feature>
<dbReference type="EMBL" id="CAUJNA010003344">
    <property type="protein sequence ID" value="CAJ1399688.1"/>
    <property type="molecule type" value="Genomic_DNA"/>
</dbReference>
<comment type="caution">
    <text evidence="2">The sequence shown here is derived from an EMBL/GenBank/DDBJ whole genome shotgun (WGS) entry which is preliminary data.</text>
</comment>
<protein>
    <submittedName>
        <fullName evidence="2">Uncharacterized protein</fullName>
    </submittedName>
</protein>
<reference evidence="2" key="1">
    <citation type="submission" date="2023-08" db="EMBL/GenBank/DDBJ databases">
        <authorList>
            <person name="Chen Y."/>
            <person name="Shah S."/>
            <person name="Dougan E. K."/>
            <person name="Thang M."/>
            <person name="Chan C."/>
        </authorList>
    </citation>
    <scope>NUCLEOTIDE SEQUENCE</scope>
</reference>
<evidence type="ECO:0000313" key="2">
    <source>
        <dbReference type="EMBL" id="CAJ1399688.1"/>
    </source>
</evidence>
<sequence>MGQGGLGPVCGPSCFGVNTDTAEAVEKLDEERGSGRNTNRLARVVQEPPQALEPTR</sequence>
<proteinExistence type="predicted"/>
<evidence type="ECO:0000313" key="3">
    <source>
        <dbReference type="Proteomes" id="UP001178507"/>
    </source>
</evidence>
<accession>A0AA36J707</accession>
<evidence type="ECO:0000256" key="1">
    <source>
        <dbReference type="SAM" id="MobiDB-lite"/>
    </source>
</evidence>
<dbReference type="Proteomes" id="UP001178507">
    <property type="component" value="Unassembled WGS sequence"/>
</dbReference>